<evidence type="ECO:0000256" key="1">
    <source>
        <dbReference type="ARBA" id="ARBA00002634"/>
    </source>
</evidence>
<dbReference type="InterPro" id="IPR002649">
    <property type="entry name" value="tRNA_m1G_MeTrfase_TrmD"/>
</dbReference>
<dbReference type="Gene3D" id="1.10.1270.20">
    <property type="entry name" value="tRNA(m1g37)methyltransferase, domain 2"/>
    <property type="match status" value="1"/>
</dbReference>
<feature type="binding site" evidence="15">
    <location>
        <begin position="133"/>
        <end position="138"/>
    </location>
    <ligand>
        <name>S-adenosyl-L-methionine</name>
        <dbReference type="ChEBI" id="CHEBI:59789"/>
    </ligand>
</feature>
<comment type="function">
    <text evidence="1 15">Specifically methylates guanosine-37 in various tRNAs.</text>
</comment>
<feature type="domain" description="tRNA methyltransferase TRMD/TRM10-type" evidence="16">
    <location>
        <begin position="5"/>
        <end position="230"/>
    </location>
</feature>
<dbReference type="InterPro" id="IPR029028">
    <property type="entry name" value="Alpha/beta_knot_MTases"/>
</dbReference>
<evidence type="ECO:0000256" key="5">
    <source>
        <dbReference type="ARBA" id="ARBA00012807"/>
    </source>
</evidence>
<comment type="catalytic activity">
    <reaction evidence="14 15">
        <text>guanosine(37) in tRNA + S-adenosyl-L-methionine = N(1)-methylguanosine(37) in tRNA + S-adenosyl-L-homocysteine + H(+)</text>
        <dbReference type="Rhea" id="RHEA:36899"/>
        <dbReference type="Rhea" id="RHEA-COMP:10145"/>
        <dbReference type="Rhea" id="RHEA-COMP:10147"/>
        <dbReference type="ChEBI" id="CHEBI:15378"/>
        <dbReference type="ChEBI" id="CHEBI:57856"/>
        <dbReference type="ChEBI" id="CHEBI:59789"/>
        <dbReference type="ChEBI" id="CHEBI:73542"/>
        <dbReference type="ChEBI" id="CHEBI:74269"/>
        <dbReference type="EC" id="2.1.1.228"/>
    </reaction>
</comment>
<keyword evidence="11 15" id="KW-0819">tRNA processing</keyword>
<accession>A0ABZ0UV77</accession>
<dbReference type="PANTHER" id="PTHR46417:SF1">
    <property type="entry name" value="TRNA (GUANINE-N(1)-)-METHYLTRANSFERASE"/>
    <property type="match status" value="1"/>
</dbReference>
<keyword evidence="8 15" id="KW-0489">Methyltransferase</keyword>
<evidence type="ECO:0000256" key="8">
    <source>
        <dbReference type="ARBA" id="ARBA00022603"/>
    </source>
</evidence>
<keyword evidence="7 15" id="KW-0963">Cytoplasm</keyword>
<dbReference type="InterPro" id="IPR023148">
    <property type="entry name" value="tRNA_m1G_MeTrfase_C_sf"/>
</dbReference>
<comment type="similarity">
    <text evidence="3 15">Belongs to the RNA methyltransferase TrmD family.</text>
</comment>
<evidence type="ECO:0000256" key="4">
    <source>
        <dbReference type="ARBA" id="ARBA00011738"/>
    </source>
</evidence>
<evidence type="ECO:0000256" key="3">
    <source>
        <dbReference type="ARBA" id="ARBA00007630"/>
    </source>
</evidence>
<evidence type="ECO:0000256" key="11">
    <source>
        <dbReference type="ARBA" id="ARBA00022694"/>
    </source>
</evidence>
<dbReference type="HAMAP" id="MF_00605">
    <property type="entry name" value="TrmD"/>
    <property type="match status" value="1"/>
</dbReference>
<evidence type="ECO:0000256" key="15">
    <source>
        <dbReference type="HAMAP-Rule" id="MF_00605"/>
    </source>
</evidence>
<reference evidence="17" key="1">
    <citation type="submission" date="2022-10" db="EMBL/GenBank/DDBJ databases">
        <title>Host association and intracellularity evolved multiple times independently in the Rickettsiales.</title>
        <authorList>
            <person name="Castelli M."/>
            <person name="Nardi T."/>
            <person name="Gammuto L."/>
            <person name="Bellinzona G."/>
            <person name="Sabaneyeva E."/>
            <person name="Potekhin A."/>
            <person name="Serra V."/>
            <person name="Petroni G."/>
            <person name="Sassera D."/>
        </authorList>
    </citation>
    <scope>NUCLEOTIDE SEQUENCE [LARGE SCALE GENOMIC DNA]</scope>
    <source>
        <strain evidence="17">US_Bl 11III1</strain>
    </source>
</reference>
<keyword evidence="10 15" id="KW-0949">S-adenosyl-L-methionine</keyword>
<evidence type="ECO:0000259" key="16">
    <source>
        <dbReference type="Pfam" id="PF01746"/>
    </source>
</evidence>
<proteinExistence type="inferred from homology"/>
<evidence type="ECO:0000313" key="17">
    <source>
        <dbReference type="EMBL" id="WPX97985.1"/>
    </source>
</evidence>
<evidence type="ECO:0000256" key="14">
    <source>
        <dbReference type="ARBA" id="ARBA00047783"/>
    </source>
</evidence>
<evidence type="ECO:0000256" key="12">
    <source>
        <dbReference type="ARBA" id="ARBA00029736"/>
    </source>
</evidence>
<dbReference type="EC" id="2.1.1.228" evidence="5 15"/>
<evidence type="ECO:0000256" key="2">
    <source>
        <dbReference type="ARBA" id="ARBA00004496"/>
    </source>
</evidence>
<dbReference type="PIRSF" id="PIRSF000386">
    <property type="entry name" value="tRNA_mtase"/>
    <property type="match status" value="1"/>
</dbReference>
<comment type="subunit">
    <text evidence="4 15">Homodimer.</text>
</comment>
<keyword evidence="18" id="KW-1185">Reference proteome</keyword>
<gene>
    <name evidence="15" type="primary">trmD</name>
    <name evidence="17" type="ORF">Fokcrypt_00512</name>
</gene>
<dbReference type="EMBL" id="CP110343">
    <property type="protein sequence ID" value="WPX97985.1"/>
    <property type="molecule type" value="Genomic_DNA"/>
</dbReference>
<dbReference type="Pfam" id="PF01746">
    <property type="entry name" value="tRNA_m1G_MT"/>
    <property type="match status" value="1"/>
</dbReference>
<protein>
    <recommendedName>
        <fullName evidence="6 15">tRNA (guanine-N(1)-)-methyltransferase</fullName>
        <ecNumber evidence="5 15">2.1.1.228</ecNumber>
    </recommendedName>
    <alternativeName>
        <fullName evidence="12 15">M1G-methyltransferase</fullName>
    </alternativeName>
    <alternativeName>
        <fullName evidence="13 15">tRNA [GM37] methyltransferase</fullName>
    </alternativeName>
</protein>
<evidence type="ECO:0000256" key="10">
    <source>
        <dbReference type="ARBA" id="ARBA00022691"/>
    </source>
</evidence>
<dbReference type="RefSeq" id="WP_323721963.1">
    <property type="nucleotide sequence ID" value="NZ_CP110343.1"/>
</dbReference>
<dbReference type="SUPFAM" id="SSF75217">
    <property type="entry name" value="alpha/beta knot"/>
    <property type="match status" value="1"/>
</dbReference>
<feature type="binding site" evidence="15">
    <location>
        <position position="113"/>
    </location>
    <ligand>
        <name>S-adenosyl-L-methionine</name>
        <dbReference type="ChEBI" id="CHEBI:59789"/>
    </ligand>
</feature>
<sequence length="239" mass="27304">MWLAKVLTLNPETFPGPLAHSVIGKGLGKWWNLEIRNIRDYSKTRHKKVDDTIYGGGNGMLIRADVLGDAIDDFFELENKDCPIIYVSPRGIKFDQEMALNFSQKRGIQLISGKFEGIDERILQYYNIKEVSIGDYILSSGDIPILAIINACVRLLNDTFITKHNDLNPLNEESFSLFDQELGALLEYPQYTKPRVWRTLEVPKIFLSGDHKNIQATRKAEAKIKTLLMKKKFNNNKDA</sequence>
<comment type="subcellular location">
    <subcellularLocation>
        <location evidence="2 15">Cytoplasm</location>
    </subcellularLocation>
</comment>
<dbReference type="InterPro" id="IPR016009">
    <property type="entry name" value="tRNA_MeTrfase_TRMD/TRM10"/>
</dbReference>
<evidence type="ECO:0000313" key="18">
    <source>
        <dbReference type="Proteomes" id="UP001325140"/>
    </source>
</evidence>
<keyword evidence="9 15" id="KW-0808">Transferase</keyword>
<dbReference type="Proteomes" id="UP001325140">
    <property type="component" value="Chromosome"/>
</dbReference>
<evidence type="ECO:0000256" key="9">
    <source>
        <dbReference type="ARBA" id="ARBA00022679"/>
    </source>
</evidence>
<evidence type="ECO:0000256" key="13">
    <source>
        <dbReference type="ARBA" id="ARBA00033392"/>
    </source>
</evidence>
<dbReference type="Gene3D" id="3.40.1280.10">
    <property type="match status" value="1"/>
</dbReference>
<dbReference type="InterPro" id="IPR029026">
    <property type="entry name" value="tRNA_m1G_MTases_N"/>
</dbReference>
<evidence type="ECO:0000256" key="7">
    <source>
        <dbReference type="ARBA" id="ARBA00022490"/>
    </source>
</evidence>
<name>A0ABZ0UV77_9RICK</name>
<dbReference type="PANTHER" id="PTHR46417">
    <property type="entry name" value="TRNA (GUANINE-N(1)-)-METHYLTRANSFERASE"/>
    <property type="match status" value="1"/>
</dbReference>
<evidence type="ECO:0000256" key="6">
    <source>
        <dbReference type="ARBA" id="ARBA00014679"/>
    </source>
</evidence>
<organism evidence="17 18">
    <name type="scientific">Candidatus Fokinia crypta</name>
    <dbReference type="NCBI Taxonomy" id="1920990"/>
    <lineage>
        <taxon>Bacteria</taxon>
        <taxon>Pseudomonadati</taxon>
        <taxon>Pseudomonadota</taxon>
        <taxon>Alphaproteobacteria</taxon>
        <taxon>Rickettsiales</taxon>
        <taxon>Candidatus Midichloriaceae</taxon>
        <taxon>Candidatus Fokinia</taxon>
    </lineage>
</organism>